<protein>
    <recommendedName>
        <fullName evidence="5">LRAT domain-containing protein</fullName>
    </recommendedName>
</protein>
<comment type="caution">
    <text evidence="3">The sequence shown here is derived from an EMBL/GenBank/DDBJ whole genome shotgun (WGS) entry which is preliminary data.</text>
</comment>
<accession>A0A819SMR4</accession>
<dbReference type="AlphaFoldDB" id="A0A819SMR4"/>
<evidence type="ECO:0008006" key="5">
    <source>
        <dbReference type="Google" id="ProtNLM"/>
    </source>
</evidence>
<evidence type="ECO:0000313" key="4">
    <source>
        <dbReference type="Proteomes" id="UP000663868"/>
    </source>
</evidence>
<evidence type="ECO:0000313" key="2">
    <source>
        <dbReference type="EMBL" id="CAF1480497.1"/>
    </source>
</evidence>
<sequence length="204" mass="23177">MEYLSPVFKRCNLNLQPSNSERIDISSAKEILYPGAHIATGDPYEYFHHGIVLDPNASDISIIHFWGTNHMDSRVQITSLPIFIAGGIHLVGKKTRGLYLINYDGDTKEKQEETVKTAERLLEEVSDNTFDWNTSNCESYACFCRTGKWGSQQTAAVFNTLSNNAKEINEELKNFNEKNKKKLRSILNAYPTHPLSQFKNALED</sequence>
<keyword evidence="1" id="KW-0175">Coiled coil</keyword>
<evidence type="ECO:0000313" key="3">
    <source>
        <dbReference type="EMBL" id="CAF4058913.1"/>
    </source>
</evidence>
<dbReference type="Proteomes" id="UP000663868">
    <property type="component" value="Unassembled WGS sequence"/>
</dbReference>
<evidence type="ECO:0000256" key="1">
    <source>
        <dbReference type="SAM" id="Coils"/>
    </source>
</evidence>
<gene>
    <name evidence="2" type="ORF">IZO911_LOCUS43957</name>
    <name evidence="3" type="ORF">KXQ929_LOCUS32012</name>
</gene>
<reference evidence="3" key="1">
    <citation type="submission" date="2021-02" db="EMBL/GenBank/DDBJ databases">
        <authorList>
            <person name="Nowell W R."/>
        </authorList>
    </citation>
    <scope>NUCLEOTIDE SEQUENCE</scope>
</reference>
<name>A0A819SMR4_9BILA</name>
<dbReference type="Proteomes" id="UP000663860">
    <property type="component" value="Unassembled WGS sequence"/>
</dbReference>
<dbReference type="EMBL" id="CAJNOE010002383">
    <property type="protein sequence ID" value="CAF1480497.1"/>
    <property type="molecule type" value="Genomic_DNA"/>
</dbReference>
<organism evidence="3 4">
    <name type="scientific">Adineta steineri</name>
    <dbReference type="NCBI Taxonomy" id="433720"/>
    <lineage>
        <taxon>Eukaryota</taxon>
        <taxon>Metazoa</taxon>
        <taxon>Spiralia</taxon>
        <taxon>Gnathifera</taxon>
        <taxon>Rotifera</taxon>
        <taxon>Eurotatoria</taxon>
        <taxon>Bdelloidea</taxon>
        <taxon>Adinetida</taxon>
        <taxon>Adinetidae</taxon>
        <taxon>Adineta</taxon>
    </lineage>
</organism>
<proteinExistence type="predicted"/>
<feature type="coiled-coil region" evidence="1">
    <location>
        <begin position="158"/>
        <end position="185"/>
    </location>
</feature>
<dbReference type="EMBL" id="CAJOBB010003787">
    <property type="protein sequence ID" value="CAF4058913.1"/>
    <property type="molecule type" value="Genomic_DNA"/>
</dbReference>
<dbReference type="Gene3D" id="3.90.1720.10">
    <property type="entry name" value="endopeptidase domain like (from Nostoc punctiforme)"/>
    <property type="match status" value="1"/>
</dbReference>